<dbReference type="Proteomes" id="UP000249725">
    <property type="component" value="Unassembled WGS sequence"/>
</dbReference>
<reference evidence="10" key="1">
    <citation type="submission" date="2018-05" db="EMBL/GenBank/DDBJ databases">
        <authorList>
            <person name="Li X."/>
        </authorList>
    </citation>
    <scope>NUCLEOTIDE SEQUENCE [LARGE SCALE GENOMIC DNA]</scope>
    <source>
        <strain evidence="10">YIM 73061</strain>
    </source>
</reference>
<proteinExistence type="predicted"/>
<keyword evidence="7 8" id="KW-0472">Membrane</keyword>
<feature type="transmembrane region" description="Helical" evidence="8">
    <location>
        <begin position="16"/>
        <end position="35"/>
    </location>
</feature>
<feature type="transmembrane region" description="Helical" evidence="8">
    <location>
        <begin position="279"/>
        <end position="300"/>
    </location>
</feature>
<dbReference type="OrthoDB" id="9810951at2"/>
<dbReference type="EMBL" id="QFYR01000001">
    <property type="protein sequence ID" value="RAK57841.1"/>
    <property type="molecule type" value="Genomic_DNA"/>
</dbReference>
<feature type="transmembrane region" description="Helical" evidence="8">
    <location>
        <begin position="417"/>
        <end position="437"/>
    </location>
</feature>
<feature type="transmembrane region" description="Helical" evidence="8">
    <location>
        <begin position="151"/>
        <end position="169"/>
    </location>
</feature>
<keyword evidence="2" id="KW-1003">Cell membrane</keyword>
<keyword evidence="6 8" id="KW-1133">Transmembrane helix</keyword>
<evidence type="ECO:0000256" key="5">
    <source>
        <dbReference type="ARBA" id="ARBA00022692"/>
    </source>
</evidence>
<feature type="transmembrane region" description="Helical" evidence="8">
    <location>
        <begin position="386"/>
        <end position="410"/>
    </location>
</feature>
<evidence type="ECO:0000256" key="1">
    <source>
        <dbReference type="ARBA" id="ARBA00004651"/>
    </source>
</evidence>
<evidence type="ECO:0000256" key="6">
    <source>
        <dbReference type="ARBA" id="ARBA00022989"/>
    </source>
</evidence>
<evidence type="ECO:0000313" key="9">
    <source>
        <dbReference type="EMBL" id="RAK57841.1"/>
    </source>
</evidence>
<feature type="transmembrane region" description="Helical" evidence="8">
    <location>
        <begin position="224"/>
        <end position="245"/>
    </location>
</feature>
<name>A0A328AUK0_9CAUL</name>
<keyword evidence="10" id="KW-1185">Reference proteome</keyword>
<dbReference type="RefSeq" id="WP_111514291.1">
    <property type="nucleotide sequence ID" value="NZ_QFYR01000001.1"/>
</dbReference>
<accession>A0A328AUK0</accession>
<feature type="transmembrane region" description="Helical" evidence="8">
    <location>
        <begin position="181"/>
        <end position="212"/>
    </location>
</feature>
<dbReference type="GO" id="GO:0010041">
    <property type="term" value="P:response to iron(III) ion"/>
    <property type="evidence" value="ECO:0007669"/>
    <property type="project" value="TreeGrafter"/>
</dbReference>
<keyword evidence="5 8" id="KW-0812">Transmembrane</keyword>
<dbReference type="GO" id="GO:0009103">
    <property type="term" value="P:lipopolysaccharide biosynthetic process"/>
    <property type="evidence" value="ECO:0007669"/>
    <property type="project" value="TreeGrafter"/>
</dbReference>
<evidence type="ECO:0000256" key="3">
    <source>
        <dbReference type="ARBA" id="ARBA00022676"/>
    </source>
</evidence>
<dbReference type="AlphaFoldDB" id="A0A328AUK0"/>
<feature type="transmembrane region" description="Helical" evidence="8">
    <location>
        <begin position="360"/>
        <end position="380"/>
    </location>
</feature>
<dbReference type="GO" id="GO:0005886">
    <property type="term" value="C:plasma membrane"/>
    <property type="evidence" value="ECO:0007669"/>
    <property type="project" value="UniProtKB-SubCell"/>
</dbReference>
<evidence type="ECO:0000256" key="7">
    <source>
        <dbReference type="ARBA" id="ARBA00023136"/>
    </source>
</evidence>
<dbReference type="PANTHER" id="PTHR33908">
    <property type="entry name" value="MANNOSYLTRANSFERASE YKCB-RELATED"/>
    <property type="match status" value="1"/>
</dbReference>
<evidence type="ECO:0000256" key="2">
    <source>
        <dbReference type="ARBA" id="ARBA00022475"/>
    </source>
</evidence>
<protein>
    <submittedName>
        <fullName evidence="9">Glycosyltransferase family 39 protein</fullName>
    </submittedName>
</protein>
<evidence type="ECO:0000256" key="4">
    <source>
        <dbReference type="ARBA" id="ARBA00022679"/>
    </source>
</evidence>
<evidence type="ECO:0000313" key="10">
    <source>
        <dbReference type="Proteomes" id="UP000249725"/>
    </source>
</evidence>
<organism evidence="9 10">
    <name type="scientific">Phenylobacterium deserti</name>
    <dbReference type="NCBI Taxonomy" id="1914756"/>
    <lineage>
        <taxon>Bacteria</taxon>
        <taxon>Pseudomonadati</taxon>
        <taxon>Pseudomonadota</taxon>
        <taxon>Alphaproteobacteria</taxon>
        <taxon>Caulobacterales</taxon>
        <taxon>Caulobacteraceae</taxon>
        <taxon>Phenylobacterium</taxon>
    </lineage>
</organism>
<evidence type="ECO:0000256" key="8">
    <source>
        <dbReference type="SAM" id="Phobius"/>
    </source>
</evidence>
<feature type="transmembrane region" description="Helical" evidence="8">
    <location>
        <begin position="307"/>
        <end position="324"/>
    </location>
</feature>
<comment type="subcellular location">
    <subcellularLocation>
        <location evidence="1">Cell membrane</location>
        <topology evidence="1">Multi-pass membrane protein</topology>
    </subcellularLocation>
</comment>
<sequence>MTLEGALARWSRGWRGPALAAFVAFVAGLPGMLAVPPLDRDESRFAQATAQMLETRDFVVIRFQDQPRFKKPVGIHWMQAASVSLLSSPEAREIWAYRVPSLLMAMLAAAACAWGAAAFFGPQAGMVAGALFGATLLLSTEAMIAKTDATLCGTTTLALAALARLYAAARDGPQTGRATIWIFWVAVGLSMLVKGPVGPLVIALTLIGLALLDRRAGWMGRLNWWWGLIVVAAIVGPWAGAVTVATDGGFWSTAIGGDLAPKLAGGQETHGAPPGYHTLLAPILTFPMTLLLPAAAVVAWTCRREPGVRFAIAWFLPSFLLFELMPTKLVHYPLPAYGALAWLAAAALSAPLNKSVRWTGAVLSALVGVALAAGCFYLVGEHGAGAAATFGAIAGGLLAATGLVGAFLLVRNAPQEATAAAIGLGVLGHIALSAGLAPRLSDLWISQRTEKALETAQLLPRQGIADAPVAVAGYAEPSLVFALGTPTELKDAKEAAEAIAENRPAIVEQREEAAFRDALRALGVQAVQVAEIEGLDYSNGDDMTLRVYEARDADYRVLRR</sequence>
<dbReference type="GO" id="GO:0016763">
    <property type="term" value="F:pentosyltransferase activity"/>
    <property type="evidence" value="ECO:0007669"/>
    <property type="project" value="TreeGrafter"/>
</dbReference>
<gene>
    <name evidence="9" type="ORF">DJ018_07985</name>
</gene>
<keyword evidence="4 9" id="KW-0808">Transferase</keyword>
<dbReference type="InterPro" id="IPR050297">
    <property type="entry name" value="LipidA_mod_glycosyltrf_83"/>
</dbReference>
<comment type="caution">
    <text evidence="9">The sequence shown here is derived from an EMBL/GenBank/DDBJ whole genome shotgun (WGS) entry which is preliminary data.</text>
</comment>
<dbReference type="PANTHER" id="PTHR33908:SF3">
    <property type="entry name" value="UNDECAPRENYL PHOSPHATE-ALPHA-4-AMINO-4-DEOXY-L-ARABINOSE ARABINOSYL TRANSFERASE"/>
    <property type="match status" value="1"/>
</dbReference>
<keyword evidence="3" id="KW-0328">Glycosyltransferase</keyword>